<dbReference type="AlphaFoldDB" id="A0A6L5Z7V0"/>
<protein>
    <submittedName>
        <fullName evidence="1">DUF465 domain-containing protein</fullName>
    </submittedName>
</protein>
<keyword evidence="2" id="KW-1185">Reference proteome</keyword>
<sequence>MPHVPHPLAEDFPGMADRLRRLQGLDVHFARICDEYLELNRAIHRAETGLVPTDDFRLAVMRRNRLLLKDKITARLARNDAAAEAPGG</sequence>
<accession>A0A6L5Z7V0</accession>
<dbReference type="RefSeq" id="WP_154449765.1">
    <property type="nucleotide sequence ID" value="NZ_WIND01000073.1"/>
</dbReference>
<comment type="caution">
    <text evidence="1">The sequence shown here is derived from an EMBL/GenBank/DDBJ whole genome shotgun (WGS) entry which is preliminary data.</text>
</comment>
<reference evidence="1 2" key="1">
    <citation type="submission" date="2019-10" db="EMBL/GenBank/DDBJ databases">
        <title>Cognatihalovulum marinum gen. nov. sp. nov., a new member of the family Rhodobacteraceae isolated from deep seawater of the Northwest Indian Ocean.</title>
        <authorList>
            <person name="Ruan C."/>
            <person name="Wang J."/>
            <person name="Zheng X."/>
            <person name="Song L."/>
            <person name="Zhu Y."/>
            <person name="Huang Y."/>
            <person name="Lu Z."/>
            <person name="Du W."/>
            <person name="Huang L."/>
            <person name="Dai X."/>
        </authorList>
    </citation>
    <scope>NUCLEOTIDE SEQUENCE [LARGE SCALE GENOMIC DNA]</scope>
    <source>
        <strain evidence="1 2">2CG4</strain>
    </source>
</reference>
<proteinExistence type="predicted"/>
<dbReference type="InterPro" id="IPR038444">
    <property type="entry name" value="DUF465_sf"/>
</dbReference>
<name>A0A6L5Z7V0_9RHOB</name>
<evidence type="ECO:0000313" key="1">
    <source>
        <dbReference type="EMBL" id="MSU92270.1"/>
    </source>
</evidence>
<dbReference type="InterPro" id="IPR007420">
    <property type="entry name" value="DUF465"/>
</dbReference>
<gene>
    <name evidence="1" type="ORF">GE300_22325</name>
</gene>
<dbReference type="EMBL" id="WIND01000073">
    <property type="protein sequence ID" value="MSU92270.1"/>
    <property type="molecule type" value="Genomic_DNA"/>
</dbReference>
<dbReference type="Pfam" id="PF04325">
    <property type="entry name" value="DUF465"/>
    <property type="match status" value="1"/>
</dbReference>
<dbReference type="Proteomes" id="UP000474957">
    <property type="component" value="Unassembled WGS sequence"/>
</dbReference>
<dbReference type="Gene3D" id="6.10.280.50">
    <property type="match status" value="1"/>
</dbReference>
<evidence type="ECO:0000313" key="2">
    <source>
        <dbReference type="Proteomes" id="UP000474957"/>
    </source>
</evidence>
<organism evidence="1 2">
    <name type="scientific">Halovulum marinum</name>
    <dbReference type="NCBI Taxonomy" id="2662447"/>
    <lineage>
        <taxon>Bacteria</taxon>
        <taxon>Pseudomonadati</taxon>
        <taxon>Pseudomonadota</taxon>
        <taxon>Alphaproteobacteria</taxon>
        <taxon>Rhodobacterales</taxon>
        <taxon>Paracoccaceae</taxon>
        <taxon>Halovulum</taxon>
    </lineage>
</organism>